<dbReference type="AlphaFoldDB" id="A0A656A2P8"/>
<protein>
    <submittedName>
        <fullName evidence="1">Uncharacterized protein</fullName>
    </submittedName>
</protein>
<evidence type="ECO:0000313" key="1">
    <source>
        <dbReference type="EMBL" id="CSC87921.1"/>
    </source>
</evidence>
<dbReference type="EMBL" id="CWQJ01000044">
    <property type="protein sequence ID" value="CSC87921.1"/>
    <property type="molecule type" value="Genomic_DNA"/>
</dbReference>
<gene>
    <name evidence="1" type="ORF">ERS013201_03801</name>
</gene>
<dbReference type="RefSeq" id="WP_053034782.1">
    <property type="nucleotide sequence ID" value="NZ_CWSO01000016.1"/>
</dbReference>
<sequence length="241" mass="27796">MVIQEQALSKLANAMRIYGEAHMNFNRLKLVDAEEAIDNLDRAMEAKLEAFHSLYDVTKDLFDYFDHADTAVLILLRNAVHHRNHLLFKTWNQEMGLNDGHKKYLGAEFLLASHNILTNGHKMKHLYKLEDFYLRVDASLGSPFLEDRMSDKNRQKLLNQLENELSFGELKKYAQGERYPLKQVYVNIIPIYISAAVKVFKALNDQGVKFVGFDANAYKEAFTNELAVDLGSFDYSTIRIL</sequence>
<organism evidence="1 2">
    <name type="scientific">Vibrio cholerae</name>
    <dbReference type="NCBI Taxonomy" id="666"/>
    <lineage>
        <taxon>Bacteria</taxon>
        <taxon>Pseudomonadati</taxon>
        <taxon>Pseudomonadota</taxon>
        <taxon>Gammaproteobacteria</taxon>
        <taxon>Vibrionales</taxon>
        <taxon>Vibrionaceae</taxon>
        <taxon>Vibrio</taxon>
    </lineage>
</organism>
<proteinExistence type="predicted"/>
<dbReference type="Proteomes" id="UP000046067">
    <property type="component" value="Unassembled WGS sequence"/>
</dbReference>
<accession>A0A656A2P8</accession>
<evidence type="ECO:0000313" key="2">
    <source>
        <dbReference type="Proteomes" id="UP000046067"/>
    </source>
</evidence>
<name>A0A656A2P8_VIBCL</name>
<reference evidence="1 2" key="1">
    <citation type="submission" date="2015-07" db="EMBL/GenBank/DDBJ databases">
        <authorList>
            <consortium name="Pathogen Informatics"/>
        </authorList>
    </citation>
    <scope>NUCLEOTIDE SEQUENCE [LARGE SCALE GENOMIC DNA]</scope>
    <source>
        <strain evidence="1 2">A325</strain>
    </source>
</reference>